<dbReference type="RefSeq" id="WP_111741871.1">
    <property type="nucleotide sequence ID" value="NZ_LR698987.1"/>
</dbReference>
<protein>
    <submittedName>
        <fullName evidence="9">Uncharacterized protein conserved in bacteria</fullName>
    </submittedName>
</protein>
<dbReference type="KEGG" id="lri:NCTC12151_03638"/>
<dbReference type="PANTHER" id="PTHR36699">
    <property type="entry name" value="LD-TRANSPEPTIDASE"/>
    <property type="match status" value="1"/>
</dbReference>
<evidence type="ECO:0000256" key="3">
    <source>
        <dbReference type="ARBA" id="ARBA00022679"/>
    </source>
</evidence>
<evidence type="ECO:0000313" key="9">
    <source>
        <dbReference type="EMBL" id="SQI44371.1"/>
    </source>
</evidence>
<keyword evidence="4 7" id="KW-0133">Cell shape</keyword>
<dbReference type="SUPFAM" id="SSF141523">
    <property type="entry name" value="L,D-transpeptidase catalytic domain-like"/>
    <property type="match status" value="1"/>
</dbReference>
<dbReference type="InterPro" id="IPR038063">
    <property type="entry name" value="Transpep_catalytic_dom"/>
</dbReference>
<dbReference type="UniPathway" id="UPA00219"/>
<comment type="similarity">
    <text evidence="2">Belongs to the YkuD family.</text>
</comment>
<dbReference type="GO" id="GO:0004180">
    <property type="term" value="F:carboxypeptidase activity"/>
    <property type="evidence" value="ECO:0007669"/>
    <property type="project" value="UniProtKB-ARBA"/>
</dbReference>
<keyword evidence="6 7" id="KW-0961">Cell wall biogenesis/degradation</keyword>
<proteinExistence type="inferred from homology"/>
<dbReference type="Proteomes" id="UP000249005">
    <property type="component" value="Chromosome 1"/>
</dbReference>
<comment type="pathway">
    <text evidence="1 7">Cell wall biogenesis; peptidoglycan biosynthesis.</text>
</comment>
<keyword evidence="3" id="KW-0808">Transferase</keyword>
<keyword evidence="10" id="KW-1185">Reference proteome</keyword>
<dbReference type="EMBL" id="LS483470">
    <property type="protein sequence ID" value="SQI44371.1"/>
    <property type="molecule type" value="Genomic_DNA"/>
</dbReference>
<dbReference type="AlphaFoldDB" id="A0A2X4UZX9"/>
<evidence type="ECO:0000256" key="7">
    <source>
        <dbReference type="PROSITE-ProRule" id="PRU01373"/>
    </source>
</evidence>
<organism evidence="9 10">
    <name type="scientific">Leminorella richardii</name>
    <dbReference type="NCBI Taxonomy" id="158841"/>
    <lineage>
        <taxon>Bacteria</taxon>
        <taxon>Pseudomonadati</taxon>
        <taxon>Pseudomonadota</taxon>
        <taxon>Gammaproteobacteria</taxon>
        <taxon>Enterobacterales</taxon>
        <taxon>Budviciaceae</taxon>
        <taxon>Leminorella</taxon>
    </lineage>
</organism>
<evidence type="ECO:0000313" key="10">
    <source>
        <dbReference type="Proteomes" id="UP000249005"/>
    </source>
</evidence>
<dbReference type="PROSITE" id="PS52029">
    <property type="entry name" value="LD_TPASE"/>
    <property type="match status" value="1"/>
</dbReference>
<evidence type="ECO:0000256" key="4">
    <source>
        <dbReference type="ARBA" id="ARBA00022960"/>
    </source>
</evidence>
<dbReference type="PANTHER" id="PTHR36699:SF1">
    <property type="entry name" value="L,D-TRANSPEPTIDASE YAFK-RELATED"/>
    <property type="match status" value="1"/>
</dbReference>
<feature type="active site" description="Nucleophile" evidence="7">
    <location>
        <position position="157"/>
    </location>
</feature>
<dbReference type="InterPro" id="IPR005490">
    <property type="entry name" value="LD_TPept_cat_dom"/>
</dbReference>
<gene>
    <name evidence="9" type="ORF">NCTC12151_03638</name>
</gene>
<evidence type="ECO:0000256" key="5">
    <source>
        <dbReference type="ARBA" id="ARBA00022984"/>
    </source>
</evidence>
<evidence type="ECO:0000256" key="2">
    <source>
        <dbReference type="ARBA" id="ARBA00005992"/>
    </source>
</evidence>
<feature type="domain" description="L,D-TPase catalytic" evidence="8">
    <location>
        <begin position="57"/>
        <end position="188"/>
    </location>
</feature>
<reference evidence="9 10" key="1">
    <citation type="submission" date="2018-06" db="EMBL/GenBank/DDBJ databases">
        <authorList>
            <consortium name="Pathogen Informatics"/>
            <person name="Doyle S."/>
        </authorList>
    </citation>
    <scope>NUCLEOTIDE SEQUENCE [LARGE SCALE GENOMIC DNA]</scope>
    <source>
        <strain evidence="9 10">NCTC12151</strain>
    </source>
</reference>
<accession>A0A2X4UZX9</accession>
<dbReference type="GO" id="GO:0008360">
    <property type="term" value="P:regulation of cell shape"/>
    <property type="evidence" value="ECO:0007669"/>
    <property type="project" value="UniProtKB-UniRule"/>
</dbReference>
<dbReference type="GO" id="GO:0016740">
    <property type="term" value="F:transferase activity"/>
    <property type="evidence" value="ECO:0007669"/>
    <property type="project" value="UniProtKB-KW"/>
</dbReference>
<name>A0A2X4UZX9_9GAMM</name>
<dbReference type="OrthoDB" id="9809748at2"/>
<dbReference type="Pfam" id="PF03734">
    <property type="entry name" value="YkuD"/>
    <property type="match status" value="1"/>
</dbReference>
<evidence type="ECO:0000256" key="6">
    <source>
        <dbReference type="ARBA" id="ARBA00023316"/>
    </source>
</evidence>
<evidence type="ECO:0000259" key="8">
    <source>
        <dbReference type="PROSITE" id="PS52029"/>
    </source>
</evidence>
<evidence type="ECO:0000256" key="1">
    <source>
        <dbReference type="ARBA" id="ARBA00004752"/>
    </source>
</evidence>
<keyword evidence="5 7" id="KW-0573">Peptidoglycan synthesis</keyword>
<feature type="active site" description="Proton donor/acceptor" evidence="7">
    <location>
        <position position="149"/>
    </location>
</feature>
<dbReference type="GO" id="GO:0009252">
    <property type="term" value="P:peptidoglycan biosynthetic process"/>
    <property type="evidence" value="ECO:0007669"/>
    <property type="project" value="UniProtKB-UniPathway"/>
</dbReference>
<dbReference type="GO" id="GO:0071555">
    <property type="term" value="P:cell wall organization"/>
    <property type="evidence" value="ECO:0007669"/>
    <property type="project" value="UniProtKB-UniRule"/>
</dbReference>
<sequence length="239" mass="27479">MKRWQFLLALLLCAAAAFFIYRFVVDDEGVGLMPNENVEPFPDEVRGKREIQPGDRLFIRILKAEDKLELWYSDGVQPFDKYKTYTICTYSGGLGPKKAEGDGKSPEGFYSTNKGLLNPNSRYHLSFNIGYPNAYDRENGYTGSFIMVHGGCASIGCYAMTDPIIEDIYGLVEQALNSGQKSIPVHIFPFAMTDKNLKQHRELPEYPFWQMLKPGYDYFEKHRQIPKIDVKDKQYRLVE</sequence>